<dbReference type="InterPro" id="IPR000182">
    <property type="entry name" value="GNAT_dom"/>
</dbReference>
<dbReference type="PROSITE" id="PS51186">
    <property type="entry name" value="GNAT"/>
    <property type="match status" value="1"/>
</dbReference>
<reference evidence="2 3" key="1">
    <citation type="submission" date="2021-01" db="EMBL/GenBank/DDBJ databases">
        <title>Whole genome shotgun sequence of Catellatospora coxensis NBRC 107359.</title>
        <authorList>
            <person name="Komaki H."/>
            <person name="Tamura T."/>
        </authorList>
    </citation>
    <scope>NUCLEOTIDE SEQUENCE [LARGE SCALE GENOMIC DNA]</scope>
    <source>
        <strain evidence="2 3">NBRC 107359</strain>
    </source>
</reference>
<dbReference type="EMBL" id="BONI01000008">
    <property type="protein sequence ID" value="GIG04678.1"/>
    <property type="molecule type" value="Genomic_DNA"/>
</dbReference>
<dbReference type="GO" id="GO:0016747">
    <property type="term" value="F:acyltransferase activity, transferring groups other than amino-acyl groups"/>
    <property type="evidence" value="ECO:0007669"/>
    <property type="project" value="InterPro"/>
</dbReference>
<dbReference type="AlphaFoldDB" id="A0A8J3KR30"/>
<name>A0A8J3KR30_9ACTN</name>
<evidence type="ECO:0000259" key="1">
    <source>
        <dbReference type="PROSITE" id="PS51186"/>
    </source>
</evidence>
<dbReference type="Gene3D" id="3.40.630.30">
    <property type="match status" value="1"/>
</dbReference>
<accession>A0A8J3KR30</accession>
<dbReference type="RefSeq" id="WP_203689923.1">
    <property type="nucleotide sequence ID" value="NZ_BAAALC010000100.1"/>
</dbReference>
<dbReference type="Pfam" id="PF00583">
    <property type="entry name" value="Acetyltransf_1"/>
    <property type="match status" value="1"/>
</dbReference>
<dbReference type="Proteomes" id="UP000630887">
    <property type="component" value="Unassembled WGS sequence"/>
</dbReference>
<feature type="domain" description="N-acetyltransferase" evidence="1">
    <location>
        <begin position="119"/>
        <end position="244"/>
    </location>
</feature>
<comment type="caution">
    <text evidence="2">The sequence shown here is derived from an EMBL/GenBank/DDBJ whole genome shotgun (WGS) entry which is preliminary data.</text>
</comment>
<evidence type="ECO:0000313" key="3">
    <source>
        <dbReference type="Proteomes" id="UP000630887"/>
    </source>
</evidence>
<sequence length="244" mass="25339">MALTPDFLGRADLLAKVGDHPYARLTAGGDDVRGYQLDGALAWTSLGPWGPVAASLGDAAPVAALFARLAADGALAAGAWLHLPRLTRAETAAALPADVHDDWDFLWTTAAPAPHPGEAAVVALDETDHDGIGAVLDDALPHSTSRPGDPRIRRWYGIREAGRVVAVAGDRSPNGVGFLAGIAVAGAAQGRGHGAALTTALTRRLIAEFGISSLGVMSDNTRALALYRRLGYTESILRTSLRLS</sequence>
<keyword evidence="3" id="KW-1185">Reference proteome</keyword>
<evidence type="ECO:0000313" key="2">
    <source>
        <dbReference type="EMBL" id="GIG04678.1"/>
    </source>
</evidence>
<gene>
    <name evidence="2" type="ORF">Cco03nite_13780</name>
</gene>
<proteinExistence type="predicted"/>
<dbReference type="SUPFAM" id="SSF55729">
    <property type="entry name" value="Acyl-CoA N-acyltransferases (Nat)"/>
    <property type="match status" value="1"/>
</dbReference>
<dbReference type="CDD" id="cd04301">
    <property type="entry name" value="NAT_SF"/>
    <property type="match status" value="1"/>
</dbReference>
<protein>
    <recommendedName>
        <fullName evidence="1">N-acetyltransferase domain-containing protein</fullName>
    </recommendedName>
</protein>
<dbReference type="InterPro" id="IPR016181">
    <property type="entry name" value="Acyl_CoA_acyltransferase"/>
</dbReference>
<organism evidence="2 3">
    <name type="scientific">Catellatospora coxensis</name>
    <dbReference type="NCBI Taxonomy" id="310354"/>
    <lineage>
        <taxon>Bacteria</taxon>
        <taxon>Bacillati</taxon>
        <taxon>Actinomycetota</taxon>
        <taxon>Actinomycetes</taxon>
        <taxon>Micromonosporales</taxon>
        <taxon>Micromonosporaceae</taxon>
        <taxon>Catellatospora</taxon>
    </lineage>
</organism>